<dbReference type="InterPro" id="IPR009081">
    <property type="entry name" value="PP-bd_ACP"/>
</dbReference>
<dbReference type="SUPFAM" id="SSF53335">
    <property type="entry name" value="S-adenosyl-L-methionine-dependent methyltransferases"/>
    <property type="match status" value="1"/>
</dbReference>
<accession>A0A150QXX6</accession>
<evidence type="ECO:0000313" key="4">
    <source>
        <dbReference type="EMBL" id="KYF72785.1"/>
    </source>
</evidence>
<dbReference type="PANTHER" id="PTHR34203:SF13">
    <property type="entry name" value="EXPRESSED PROTEIN"/>
    <property type="match status" value="1"/>
</dbReference>
<dbReference type="InterPro" id="IPR036736">
    <property type="entry name" value="ACP-like_sf"/>
</dbReference>
<reference evidence="4 5" key="1">
    <citation type="submission" date="2014-02" db="EMBL/GenBank/DDBJ databases">
        <title>The small core and large imbalanced accessory genome model reveals a collaborative survival strategy of Sorangium cellulosum strains in nature.</title>
        <authorList>
            <person name="Han K."/>
            <person name="Peng R."/>
            <person name="Blom J."/>
            <person name="Li Y.-Z."/>
        </authorList>
    </citation>
    <scope>NUCLEOTIDE SEQUENCE [LARGE SCALE GENOMIC DNA]</scope>
    <source>
        <strain evidence="4 5">So0008-312</strain>
    </source>
</reference>
<evidence type="ECO:0000256" key="1">
    <source>
        <dbReference type="ARBA" id="ARBA00022450"/>
    </source>
</evidence>
<keyword evidence="2" id="KW-0597">Phosphoprotein</keyword>
<dbReference type="InterPro" id="IPR006342">
    <property type="entry name" value="FkbM_mtfrase"/>
</dbReference>
<evidence type="ECO:0000256" key="2">
    <source>
        <dbReference type="ARBA" id="ARBA00022553"/>
    </source>
</evidence>
<dbReference type="InterPro" id="IPR006162">
    <property type="entry name" value="Ppantetheine_attach_site"/>
</dbReference>
<dbReference type="SUPFAM" id="SSF56801">
    <property type="entry name" value="Acetyl-CoA synthetase-like"/>
    <property type="match status" value="1"/>
</dbReference>
<protein>
    <recommendedName>
        <fullName evidence="3">Carrier domain-containing protein</fullName>
    </recommendedName>
</protein>
<dbReference type="OrthoDB" id="5382793at2"/>
<dbReference type="GO" id="GO:0031177">
    <property type="term" value="F:phosphopantetheine binding"/>
    <property type="evidence" value="ECO:0007669"/>
    <property type="project" value="InterPro"/>
</dbReference>
<dbReference type="PROSITE" id="PS50075">
    <property type="entry name" value="CARRIER"/>
    <property type="match status" value="1"/>
</dbReference>
<dbReference type="Gene3D" id="1.10.1200.10">
    <property type="entry name" value="ACP-like"/>
    <property type="match status" value="1"/>
</dbReference>
<dbReference type="Pfam" id="PF05050">
    <property type="entry name" value="Methyltransf_21"/>
    <property type="match status" value="1"/>
</dbReference>
<feature type="domain" description="Carrier" evidence="3">
    <location>
        <begin position="394"/>
        <end position="470"/>
    </location>
</feature>
<keyword evidence="1" id="KW-0596">Phosphopantetheine</keyword>
<dbReference type="AlphaFoldDB" id="A0A150QXX6"/>
<dbReference type="PANTHER" id="PTHR34203">
    <property type="entry name" value="METHYLTRANSFERASE, FKBM FAMILY PROTEIN"/>
    <property type="match status" value="1"/>
</dbReference>
<dbReference type="NCBIfam" id="TIGR01444">
    <property type="entry name" value="fkbM_fam"/>
    <property type="match status" value="1"/>
</dbReference>
<dbReference type="EMBL" id="JEMA01000237">
    <property type="protein sequence ID" value="KYF72785.1"/>
    <property type="molecule type" value="Genomic_DNA"/>
</dbReference>
<gene>
    <name evidence="4" type="ORF">BE15_02750</name>
</gene>
<organism evidence="4 5">
    <name type="scientific">Sorangium cellulosum</name>
    <name type="common">Polyangium cellulosum</name>
    <dbReference type="NCBI Taxonomy" id="56"/>
    <lineage>
        <taxon>Bacteria</taxon>
        <taxon>Pseudomonadati</taxon>
        <taxon>Myxococcota</taxon>
        <taxon>Polyangia</taxon>
        <taxon>Polyangiales</taxon>
        <taxon>Polyangiaceae</taxon>
        <taxon>Sorangium</taxon>
    </lineage>
</organism>
<sequence length="480" mass="52007">MNHNDNDVNRALTSCLRDHAAVEDAVVASSGPDSSALVAYIVPDAHRAGEIRRACALEADGRLEGLSLHEPSAELLVAQRNRTETDFLYREIFLDNAYLRHGIELPEQACIIDVGANIGMFSTFAAKACPTARIVAIEPIAELSRAVRANAEIHGANITVLNCAIGSEAGRTEFTFYPNNTVMSGRFADVEDRDVLRAYLLTGDGAQEGRLLDDLVADRMAMERRSCEVMTLRQVVEIQRIGEIDLLKIDVEKAEMDVLSGMDEATWAKVAQIVIEVHDIGGRLGEVLKMLDDRGFVVAHDCDARMVKTGCYTVYGHRAQKRRAGARTGAPAPAERWPSRRKLADDLRAAIAGQLPGHPVPERFIFVSALPTEASLRELSALSRAEHAPRAPGGSRSEIESRLAGIWRELFGGNVLRPDADFFELGGNSLTAVRLLSRIEDSFGADVLAPDDIFTASRLDDMAAAIDATLAARQAAGGAA</sequence>
<evidence type="ECO:0000313" key="5">
    <source>
        <dbReference type="Proteomes" id="UP000075260"/>
    </source>
</evidence>
<name>A0A150QXX6_SORCE</name>
<dbReference type="SMART" id="SM00823">
    <property type="entry name" value="PKS_PP"/>
    <property type="match status" value="1"/>
</dbReference>
<dbReference type="Pfam" id="PF00550">
    <property type="entry name" value="PP-binding"/>
    <property type="match status" value="1"/>
</dbReference>
<dbReference type="Gene3D" id="3.40.50.150">
    <property type="entry name" value="Vaccinia Virus protein VP39"/>
    <property type="match status" value="1"/>
</dbReference>
<dbReference type="InterPro" id="IPR052514">
    <property type="entry name" value="SAM-dependent_MTase"/>
</dbReference>
<dbReference type="InterPro" id="IPR020806">
    <property type="entry name" value="PKS_PP-bd"/>
</dbReference>
<dbReference type="InterPro" id="IPR029063">
    <property type="entry name" value="SAM-dependent_MTases_sf"/>
</dbReference>
<dbReference type="PROSITE" id="PS00012">
    <property type="entry name" value="PHOSPHOPANTETHEINE"/>
    <property type="match status" value="1"/>
</dbReference>
<comment type="caution">
    <text evidence="4">The sequence shown here is derived from an EMBL/GenBank/DDBJ whole genome shotgun (WGS) entry which is preliminary data.</text>
</comment>
<dbReference type="Proteomes" id="UP000075260">
    <property type="component" value="Unassembled WGS sequence"/>
</dbReference>
<dbReference type="SUPFAM" id="SSF47336">
    <property type="entry name" value="ACP-like"/>
    <property type="match status" value="1"/>
</dbReference>
<proteinExistence type="predicted"/>
<evidence type="ECO:0000259" key="3">
    <source>
        <dbReference type="PROSITE" id="PS50075"/>
    </source>
</evidence>